<dbReference type="PANTHER" id="PTHR47447:SF28">
    <property type="entry name" value="PENTACOTRIPEPTIDE-REPEAT REGION OF PRORP DOMAIN-CONTAINING PROTEIN"/>
    <property type="match status" value="1"/>
</dbReference>
<feature type="repeat" description="PPR" evidence="4">
    <location>
        <begin position="1296"/>
        <end position="1330"/>
    </location>
</feature>
<feature type="repeat" description="PPR" evidence="4">
    <location>
        <begin position="1437"/>
        <end position="1471"/>
    </location>
</feature>
<dbReference type="PANTHER" id="PTHR47447">
    <property type="entry name" value="OS03G0856100 PROTEIN"/>
    <property type="match status" value="1"/>
</dbReference>
<evidence type="ECO:0000256" key="5">
    <source>
        <dbReference type="SAM" id="MobiDB-lite"/>
    </source>
</evidence>
<feature type="repeat" description="PPR" evidence="4">
    <location>
        <begin position="1261"/>
        <end position="1295"/>
    </location>
</feature>
<dbReference type="PROSITE" id="PS51375">
    <property type="entry name" value="PPR"/>
    <property type="match status" value="14"/>
</dbReference>
<gene>
    <name evidence="6" type="ORF">TanjilG_14476</name>
</gene>
<feature type="repeat" description="WD" evidence="3">
    <location>
        <begin position="634"/>
        <end position="667"/>
    </location>
</feature>
<feature type="repeat" description="PPR" evidence="4">
    <location>
        <begin position="1331"/>
        <end position="1366"/>
    </location>
</feature>
<feature type="repeat" description="PPR" evidence="4">
    <location>
        <begin position="1226"/>
        <end position="1260"/>
    </location>
</feature>
<dbReference type="InterPro" id="IPR002885">
    <property type="entry name" value="PPR_rpt"/>
</dbReference>
<evidence type="ECO:0000256" key="2">
    <source>
        <dbReference type="ARBA" id="ARBA00022737"/>
    </source>
</evidence>
<dbReference type="Pfam" id="PF01535">
    <property type="entry name" value="PPR"/>
    <property type="match status" value="2"/>
</dbReference>
<dbReference type="SUPFAM" id="SSF81901">
    <property type="entry name" value="HCP-like"/>
    <property type="match status" value="1"/>
</dbReference>
<reference evidence="6 7" key="1">
    <citation type="journal article" date="2017" name="Plant Biotechnol. J.">
        <title>A comprehensive draft genome sequence for lupin (Lupinus angustifolius), an emerging health food: insights into plant-microbe interactions and legume evolution.</title>
        <authorList>
            <person name="Hane J.K."/>
            <person name="Ming Y."/>
            <person name="Kamphuis L.G."/>
            <person name="Nelson M.N."/>
            <person name="Garg G."/>
            <person name="Atkins C.A."/>
            <person name="Bayer P.E."/>
            <person name="Bravo A."/>
            <person name="Bringans S."/>
            <person name="Cannon S."/>
            <person name="Edwards D."/>
            <person name="Foley R."/>
            <person name="Gao L.L."/>
            <person name="Harrison M.J."/>
            <person name="Huang W."/>
            <person name="Hurgobin B."/>
            <person name="Li S."/>
            <person name="Liu C.W."/>
            <person name="McGrath A."/>
            <person name="Morahan G."/>
            <person name="Murray J."/>
            <person name="Weller J."/>
            <person name="Jian J."/>
            <person name="Singh K.B."/>
        </authorList>
    </citation>
    <scope>NUCLEOTIDE SEQUENCE [LARGE SCALE GENOMIC DNA]</scope>
    <source>
        <strain evidence="7">cv. Tanjil</strain>
        <tissue evidence="6">Whole plant</tissue>
    </source>
</reference>
<dbReference type="PROSITE" id="PS50082">
    <property type="entry name" value="WD_REPEATS_2"/>
    <property type="match status" value="2"/>
</dbReference>
<dbReference type="InterPro" id="IPR001680">
    <property type="entry name" value="WD40_rpt"/>
</dbReference>
<dbReference type="Pfam" id="PF00400">
    <property type="entry name" value="WD40"/>
    <property type="match status" value="6"/>
</dbReference>
<dbReference type="SMART" id="SM00320">
    <property type="entry name" value="WD40"/>
    <property type="match status" value="11"/>
</dbReference>
<evidence type="ECO:0000256" key="3">
    <source>
        <dbReference type="PROSITE-ProRule" id="PRU00221"/>
    </source>
</evidence>
<feature type="repeat" description="PPR" evidence="4">
    <location>
        <begin position="1506"/>
        <end position="1540"/>
    </location>
</feature>
<evidence type="ECO:0008006" key="8">
    <source>
        <dbReference type="Google" id="ProtNLM"/>
    </source>
</evidence>
<feature type="repeat" description="PPR" evidence="4">
    <location>
        <begin position="1750"/>
        <end position="1784"/>
    </location>
</feature>
<feature type="repeat" description="PPR" evidence="4">
    <location>
        <begin position="1402"/>
        <end position="1436"/>
    </location>
</feature>
<keyword evidence="3" id="KW-0853">WD repeat</keyword>
<feature type="repeat" description="WD" evidence="3">
    <location>
        <begin position="350"/>
        <end position="372"/>
    </location>
</feature>
<evidence type="ECO:0000313" key="6">
    <source>
        <dbReference type="EMBL" id="OIW07530.1"/>
    </source>
</evidence>
<keyword evidence="7" id="KW-1185">Reference proteome</keyword>
<dbReference type="Gene3D" id="2.130.10.10">
    <property type="entry name" value="YVTN repeat-like/Quinoprotein amine dehydrogenase"/>
    <property type="match status" value="4"/>
</dbReference>
<dbReference type="InterPro" id="IPR036322">
    <property type="entry name" value="WD40_repeat_dom_sf"/>
</dbReference>
<dbReference type="SUPFAM" id="SSF50978">
    <property type="entry name" value="WD40 repeat-like"/>
    <property type="match status" value="2"/>
</dbReference>
<dbReference type="Gramene" id="OIW07530">
    <property type="protein sequence ID" value="OIW07530"/>
    <property type="gene ID" value="TanjilG_14476"/>
</dbReference>
<feature type="repeat" description="PPR" evidence="4">
    <location>
        <begin position="1367"/>
        <end position="1401"/>
    </location>
</feature>
<feature type="region of interest" description="Disordered" evidence="5">
    <location>
        <begin position="716"/>
        <end position="735"/>
    </location>
</feature>
<evidence type="ECO:0000313" key="7">
    <source>
        <dbReference type="Proteomes" id="UP000188354"/>
    </source>
</evidence>
<feature type="repeat" description="PPR" evidence="4">
    <location>
        <begin position="1681"/>
        <end position="1715"/>
    </location>
</feature>
<organism evidence="6 7">
    <name type="scientific">Lupinus angustifolius</name>
    <name type="common">Narrow-leaved blue lupine</name>
    <dbReference type="NCBI Taxonomy" id="3871"/>
    <lineage>
        <taxon>Eukaryota</taxon>
        <taxon>Viridiplantae</taxon>
        <taxon>Streptophyta</taxon>
        <taxon>Embryophyta</taxon>
        <taxon>Tracheophyta</taxon>
        <taxon>Spermatophyta</taxon>
        <taxon>Magnoliopsida</taxon>
        <taxon>eudicotyledons</taxon>
        <taxon>Gunneridae</taxon>
        <taxon>Pentapetalae</taxon>
        <taxon>rosids</taxon>
        <taxon>fabids</taxon>
        <taxon>Fabales</taxon>
        <taxon>Fabaceae</taxon>
        <taxon>Papilionoideae</taxon>
        <taxon>50 kb inversion clade</taxon>
        <taxon>genistoids sensu lato</taxon>
        <taxon>core genistoids</taxon>
        <taxon>Genisteae</taxon>
        <taxon>Lupinus</taxon>
    </lineage>
</organism>
<dbReference type="InterPro" id="IPR015943">
    <property type="entry name" value="WD40/YVTN_repeat-like_dom_sf"/>
</dbReference>
<feature type="repeat" description="PPR" evidence="4">
    <location>
        <begin position="1646"/>
        <end position="1680"/>
    </location>
</feature>
<comment type="similarity">
    <text evidence="1">Belongs to the PPR family. P subfamily.</text>
</comment>
<proteinExistence type="inferred from homology"/>
<accession>A0A1J7HM62</accession>
<dbReference type="Gene3D" id="1.25.40.10">
    <property type="entry name" value="Tetratricopeptide repeat domain"/>
    <property type="match status" value="8"/>
</dbReference>
<dbReference type="NCBIfam" id="TIGR00756">
    <property type="entry name" value="PPR"/>
    <property type="match status" value="15"/>
</dbReference>
<feature type="repeat" description="PPR" evidence="4">
    <location>
        <begin position="1541"/>
        <end position="1575"/>
    </location>
</feature>
<feature type="repeat" description="PPR" evidence="4">
    <location>
        <begin position="1611"/>
        <end position="1645"/>
    </location>
</feature>
<feature type="repeat" description="PPR" evidence="4">
    <location>
        <begin position="1576"/>
        <end position="1610"/>
    </location>
</feature>
<dbReference type="Proteomes" id="UP000188354">
    <property type="component" value="Chromosome LG07"/>
</dbReference>
<feature type="region of interest" description="Disordered" evidence="5">
    <location>
        <begin position="777"/>
        <end position="804"/>
    </location>
</feature>
<keyword evidence="2" id="KW-0677">Repeat</keyword>
<dbReference type="Pfam" id="PF13041">
    <property type="entry name" value="PPR_2"/>
    <property type="match status" value="7"/>
</dbReference>
<protein>
    <recommendedName>
        <fullName evidence="8">Anaphase-promoting complex subunit 4 WD40 domain-containing protein</fullName>
    </recommendedName>
</protein>
<feature type="compositionally biased region" description="Polar residues" evidence="5">
    <location>
        <begin position="721"/>
        <end position="735"/>
    </location>
</feature>
<name>A0A1J7HM62_LUPAN</name>
<dbReference type="InterPro" id="IPR011990">
    <property type="entry name" value="TPR-like_helical_dom_sf"/>
</dbReference>
<evidence type="ECO:0000256" key="4">
    <source>
        <dbReference type="PROSITE-ProRule" id="PRU00708"/>
    </source>
</evidence>
<evidence type="ECO:0000256" key="1">
    <source>
        <dbReference type="ARBA" id="ARBA00007626"/>
    </source>
</evidence>
<dbReference type="Pfam" id="PF12854">
    <property type="entry name" value="PPR_1"/>
    <property type="match status" value="2"/>
</dbReference>
<sequence>MVSHRLPKPLNCVALSRDGRFVAAGEAGISSSVLVWDSSTFSIVSELKGHLYGAACICFSPNGKHLVSVGGYIYLWDWRSGELVTKLQVTSSCSAISSVSFSSDAKFIVTAGKKHLKFWGLGSSGRTQLNGEMRRSATLAIHEKHANLAIHKGSSFISVVSSVWSNSSYDNCKQAGDCFPIHALTDSGNLYLIHSGLSVKKSVALKVQKAFALSASGKLIACACNNGVVLLLTPMSLECVGTILYSKAKKFYEGNNTVFQAKVPKGDFQEPLALPDAVACQFSALERLVVIYGDHSLYIWDIHDLNQATRCFVLVSHSSCIWDIKNLCCENMHDQSLACTARGCSGGMSFATCSADGTIRLWDLALQSDLSKDAEEHQTLKAELLGSSCLVSAGTFERDVVKADLISQEFRSLAVSSDGMYLAAGDCKGNLHIFNLQTSDYTCFQGAHDAEILTLSFNLATQDVSEEIAKQCYFLASGGRDCVIHLYDVRRNFDLVDRIDDHSAAVTSIKISSNSCRILSCSADSFLVLRDVEVADNGYKILQQHRQKASQCGAVYDMAVDPSCETVVTVGQDKKIKAFDMSAQKLIRSYNHDKFFGEPIKVIMDPSCSYVVCSFSNKSICIYDFLTGEMVAKAMGHAEIVTGVIFLPDCKHIVSVDGDGCIFVWKLPAPLSSKILGRLMERSNPLSPRSLAQPPACSHLSFCEGECQHPKINPENVWPLGNSSQSEDGSLYPESNHTEASSFKFSASRLPKWAQAKVISSSVCKNLNASSETYALSSPEVQVPSNHASSSPKTENSRCSSRLGGTLRNTAVDNRWHSVYTVCMDALSSPELQNLMDTKFPEVPSSLRQDNPVITKGHNPFGLISHCKNETMNLVSEKHVGCNSNDISCSPEEISDKEAEQLHLHEPGTESETTLHTNLESLQNEEDSDMFKQHFGSLSNTHKIKSKNTPVRRFSAAYVVQRDYTGDLNKLFSSPIRNRNDKSKNSKDGNETHVISENRSLHLMENVEMKNSLEQDLKNSTQPSEETIAACKEAFRSLGAAADSAVQSFLKLENGSGEEVSSGAGAQFLSEAAELLPLIAEKVNAVARLVQHRKKNNQGGIDELLKPNLSNAMVELPKSLSPNLLLTLLKSQKNNLSALKLFHNATHHHNYTHSSTVFHHILRRITTDPTLFPHLPRIFETIKAHKTKCTEDVALTVFKAYAKNNMPNEALNLFQNMEQVFGCCPGIRSFNSLLNAFVESNQWDRAEKFFAYFEVVGVKPNLQSYNVLLKVLCKKKQFEKAKGLLKWIWEVGMVPDRFTYGTLINGMVKSGDLSGAVEVFDEMSERGVVPDVMCYNMIIDGYFKSRDFSKANEMWERLLRGESVYPNVVSYNVMISGLCKCGRFSESLEIWERMKRNERKCDLFTYSSLIHGLSETGNLDGARRVYKEMVGSGINPDVVTCNAMLNALCKAGKVDASFELWEEMKKYGSHNIVSYNIFLKGLLENGKVDEALSLWEVLHDTACSADSTTYGILIHGLCKNGYLNKALRVLEEAEQKGGDVDAYAYSSMVNALCKEGRLDEAAGVVNLMNGHGCKLNPHVCNALIDGFIKHSKIDNAIQFFGEMRTKGCSPTPVSYNILINGLCREDRFREAYHYIAEMLENGLKPDIITYSTLIDGFCQSNMVDAALRLWQQFLDMGFKPDIRMYNIVLHRLCSSGKMENAMQIYSTMRQRKCANLVTHNTIMEGFYKVGDCEKASQIWDHISQDRLQPDIISYNITLKGLCSCGRTTNAIGFLDDALARGVLPTAVTWNILVRAVTFIGA</sequence>
<dbReference type="EMBL" id="CM007367">
    <property type="protein sequence ID" value="OIW07530.1"/>
    <property type="molecule type" value="Genomic_DNA"/>
</dbReference>
<feature type="compositionally biased region" description="Polar residues" evidence="5">
    <location>
        <begin position="777"/>
        <end position="800"/>
    </location>
</feature>